<accession>A0ABQ1JB60</accession>
<reference evidence="10" key="1">
    <citation type="journal article" date="2019" name="Int. J. Syst. Evol. Microbiol.">
        <title>The Global Catalogue of Microorganisms (GCM) 10K type strain sequencing project: providing services to taxonomists for standard genome sequencing and annotation.</title>
        <authorList>
            <consortium name="The Broad Institute Genomics Platform"/>
            <consortium name="The Broad Institute Genome Sequencing Center for Infectious Disease"/>
            <person name="Wu L."/>
            <person name="Ma J."/>
        </authorList>
    </citation>
    <scope>NUCLEOTIDE SEQUENCE [LARGE SCALE GENOMIC DNA]</scope>
    <source>
        <strain evidence="10">CGMCC 1.15339</strain>
    </source>
</reference>
<evidence type="ECO:0000313" key="10">
    <source>
        <dbReference type="Proteomes" id="UP000617555"/>
    </source>
</evidence>
<dbReference type="InterPro" id="IPR036286">
    <property type="entry name" value="LexA/Signal_pep-like_sf"/>
</dbReference>
<evidence type="ECO:0000256" key="4">
    <source>
        <dbReference type="ARBA" id="ARBA00022813"/>
    </source>
</evidence>
<evidence type="ECO:0000256" key="7">
    <source>
        <dbReference type="RuleBase" id="RU003991"/>
    </source>
</evidence>
<sequence>MKVIPIYIAGGISGFESPAAEYQQQPLSLDELLITHPSATFIGKVQGDSMIGIGIFDGDLVIVDRSSSIKNGQVIVANLNGEFVCKMIDLKRRLLLSSNDAYADVVINQYDDFSIEGAVRYSIRCHDEAIDLCSR</sequence>
<keyword evidence="10" id="KW-1185">Reference proteome</keyword>
<dbReference type="EMBL" id="BMII01000022">
    <property type="protein sequence ID" value="GGB64402.1"/>
    <property type="molecule type" value="Genomic_DNA"/>
</dbReference>
<keyword evidence="5" id="KW-0234">DNA repair</keyword>
<dbReference type="RefSeq" id="WP_188739835.1">
    <property type="nucleotide sequence ID" value="NZ_BMII01000022.1"/>
</dbReference>
<evidence type="ECO:0000256" key="5">
    <source>
        <dbReference type="ARBA" id="ARBA00023204"/>
    </source>
</evidence>
<keyword evidence="3 7" id="KW-0378">Hydrolase</keyword>
<dbReference type="InterPro" id="IPR050077">
    <property type="entry name" value="LexA_repressor"/>
</dbReference>
<dbReference type="Pfam" id="PF00717">
    <property type="entry name" value="Peptidase_S24"/>
    <property type="match status" value="1"/>
</dbReference>
<keyword evidence="4 7" id="KW-0068">Autocatalytic cleavage</keyword>
<comment type="caution">
    <text evidence="9">The sequence shown here is derived from an EMBL/GenBank/DDBJ whole genome shotgun (WGS) entry which is preliminary data.</text>
</comment>
<dbReference type="InterPro" id="IPR015927">
    <property type="entry name" value="Peptidase_S24_S26A/B/C"/>
</dbReference>
<keyword evidence="2" id="KW-0227">DNA damage</keyword>
<evidence type="ECO:0000256" key="6">
    <source>
        <dbReference type="ARBA" id="ARBA00023236"/>
    </source>
</evidence>
<keyword evidence="6" id="KW-0742">SOS response</keyword>
<dbReference type="PANTHER" id="PTHR33516:SF2">
    <property type="entry name" value="LEXA REPRESSOR-RELATED"/>
    <property type="match status" value="1"/>
</dbReference>
<comment type="similarity">
    <text evidence="1 7">Belongs to the peptidase S24 family.</text>
</comment>
<proteinExistence type="inferred from homology"/>
<feature type="domain" description="Peptidase S24/S26A/S26B/S26C" evidence="8">
    <location>
        <begin position="14"/>
        <end position="119"/>
    </location>
</feature>
<evidence type="ECO:0000256" key="2">
    <source>
        <dbReference type="ARBA" id="ARBA00022763"/>
    </source>
</evidence>
<dbReference type="CDD" id="cd06529">
    <property type="entry name" value="S24_LexA-like"/>
    <property type="match status" value="1"/>
</dbReference>
<evidence type="ECO:0000256" key="3">
    <source>
        <dbReference type="ARBA" id="ARBA00022801"/>
    </source>
</evidence>
<dbReference type="Gene3D" id="2.10.109.10">
    <property type="entry name" value="Umud Fragment, subunit A"/>
    <property type="match status" value="1"/>
</dbReference>
<dbReference type="PRINTS" id="PR00726">
    <property type="entry name" value="LEXASERPTASE"/>
</dbReference>
<gene>
    <name evidence="9" type="primary">umuD</name>
    <name evidence="9" type="ORF">GCM10011607_26480</name>
</gene>
<evidence type="ECO:0000256" key="1">
    <source>
        <dbReference type="ARBA" id="ARBA00007484"/>
    </source>
</evidence>
<dbReference type="SUPFAM" id="SSF51306">
    <property type="entry name" value="LexA/Signal peptidase"/>
    <property type="match status" value="1"/>
</dbReference>
<dbReference type="InterPro" id="IPR006197">
    <property type="entry name" value="Peptidase_S24_LexA"/>
</dbReference>
<organism evidence="9 10">
    <name type="scientific">Shewanella inventionis</name>
    <dbReference type="NCBI Taxonomy" id="1738770"/>
    <lineage>
        <taxon>Bacteria</taxon>
        <taxon>Pseudomonadati</taxon>
        <taxon>Pseudomonadota</taxon>
        <taxon>Gammaproteobacteria</taxon>
        <taxon>Alteromonadales</taxon>
        <taxon>Shewanellaceae</taxon>
        <taxon>Shewanella</taxon>
    </lineage>
</organism>
<dbReference type="PANTHER" id="PTHR33516">
    <property type="entry name" value="LEXA REPRESSOR"/>
    <property type="match status" value="1"/>
</dbReference>
<evidence type="ECO:0000259" key="8">
    <source>
        <dbReference type="Pfam" id="PF00717"/>
    </source>
</evidence>
<dbReference type="InterPro" id="IPR039418">
    <property type="entry name" value="LexA-like"/>
</dbReference>
<evidence type="ECO:0000313" key="9">
    <source>
        <dbReference type="EMBL" id="GGB64402.1"/>
    </source>
</evidence>
<dbReference type="Proteomes" id="UP000617555">
    <property type="component" value="Unassembled WGS sequence"/>
</dbReference>
<protein>
    <submittedName>
        <fullName evidence="9">DNA polymerase V</fullName>
    </submittedName>
</protein>
<dbReference type="NCBIfam" id="NF007621">
    <property type="entry name" value="PRK10276.1"/>
    <property type="match status" value="1"/>
</dbReference>
<name>A0ABQ1JB60_9GAMM</name>